<feature type="region of interest" description="Disordered" evidence="2">
    <location>
        <begin position="345"/>
        <end position="515"/>
    </location>
</feature>
<dbReference type="AlphaFoldDB" id="A0A167DKF6"/>
<feature type="compositionally biased region" description="Polar residues" evidence="2">
    <location>
        <begin position="140"/>
        <end position="163"/>
    </location>
</feature>
<dbReference type="RefSeq" id="XP_018735488.1">
    <property type="nucleotide sequence ID" value="XM_018878155.1"/>
</dbReference>
<keyword evidence="4" id="KW-1185">Reference proteome</keyword>
<feature type="region of interest" description="Disordered" evidence="2">
    <location>
        <begin position="208"/>
        <end position="237"/>
    </location>
</feature>
<dbReference type="EMBL" id="CP014501">
    <property type="protein sequence ID" value="ANB13011.1"/>
    <property type="molecule type" value="Genomic_DNA"/>
</dbReference>
<feature type="compositionally biased region" description="Low complexity" evidence="2">
    <location>
        <begin position="95"/>
        <end position="108"/>
    </location>
</feature>
<feature type="coiled-coil region" evidence="1">
    <location>
        <begin position="299"/>
        <end position="340"/>
    </location>
</feature>
<feature type="region of interest" description="Disordered" evidence="2">
    <location>
        <begin position="566"/>
        <end position="598"/>
    </location>
</feature>
<feature type="region of interest" description="Disordered" evidence="2">
    <location>
        <begin position="1"/>
        <end position="188"/>
    </location>
</feature>
<feature type="compositionally biased region" description="Polar residues" evidence="2">
    <location>
        <begin position="393"/>
        <end position="417"/>
    </location>
</feature>
<organism evidence="3 4">
    <name type="scientific">Sugiyamaella lignohabitans</name>
    <dbReference type="NCBI Taxonomy" id="796027"/>
    <lineage>
        <taxon>Eukaryota</taxon>
        <taxon>Fungi</taxon>
        <taxon>Dikarya</taxon>
        <taxon>Ascomycota</taxon>
        <taxon>Saccharomycotina</taxon>
        <taxon>Dipodascomycetes</taxon>
        <taxon>Dipodascales</taxon>
        <taxon>Trichomonascaceae</taxon>
        <taxon>Sugiyamaella</taxon>
    </lineage>
</organism>
<reference evidence="3 4" key="1">
    <citation type="submission" date="2016-02" db="EMBL/GenBank/DDBJ databases">
        <title>Complete genome sequence and transcriptome regulation of the pentose utilising yeast Sugiyamaella lignohabitans.</title>
        <authorList>
            <person name="Bellasio M."/>
            <person name="Peymann A."/>
            <person name="Valli M."/>
            <person name="Sipitzky M."/>
            <person name="Graf A."/>
            <person name="Sauer M."/>
            <person name="Marx H."/>
            <person name="Mattanovich D."/>
        </authorList>
    </citation>
    <scope>NUCLEOTIDE SEQUENCE [LARGE SCALE GENOMIC DNA]</scope>
    <source>
        <strain evidence="3 4">CBS 10342</strain>
    </source>
</reference>
<feature type="compositionally biased region" description="Low complexity" evidence="2">
    <location>
        <begin position="171"/>
        <end position="185"/>
    </location>
</feature>
<evidence type="ECO:0000256" key="2">
    <source>
        <dbReference type="SAM" id="MobiDB-lite"/>
    </source>
</evidence>
<sequence>MSLAVEPNPSFEYPPSSENDGRVSHRQNKRDRRLQVSSLESEDHPLSDRDGEDESYNSNVTDKALEVDKNESNVSNGRIVLQTSPNYTHRQPQLSSSSTISSTSSSSSDLGEDLGATNHATSDTDLSLLDSSSSSRSSTVGPNNNNLTATPSGAGQNESNWSSKQRHSHRLSLSTISNSSLSATTPPGAVRKKRLSMNFAPLPVIASSGTAGNPSGTSVSSHISHHTSPTIQENRRKTTSMSMSSNALNASGSPKLKNSISTMGLGHAPKPQTSPQNETFAAFGANKNAGATALFVSPMDHYLSQLAAKERKVVELKDEIKRAQADLKRAELELKLFREGASQALAPPRVSADEERQRPSGPPLLVSHRFGPSGEPLNTSSQPNIASSASSNTGNKNQLQDSNLNSLAHNTGGSNYRTHAHSHSTSSSSSTQSQSNASQLKVPPTRRNRVSAMFSPDSTNHDGFDFDSYTPPAAASFQPSSSSVSERVSSTGSNGSYGACLDPDRSPPGKRASAQMQSIADLEWSSRPHFPPKDDVINMGKRVVEELGSQFWGLFEDIKNVTIGEEPREYPNQNDQYQRSSVQQNQTNGRRTNSYYIL</sequence>
<keyword evidence="1" id="KW-0175">Coiled coil</keyword>
<feature type="compositionally biased region" description="Low complexity" evidence="2">
    <location>
        <begin position="423"/>
        <end position="439"/>
    </location>
</feature>
<dbReference type="KEGG" id="slb:AWJ20_1289"/>
<dbReference type="OrthoDB" id="4097086at2759"/>
<evidence type="ECO:0000313" key="3">
    <source>
        <dbReference type="EMBL" id="ANB13011.1"/>
    </source>
</evidence>
<feature type="compositionally biased region" description="Low complexity" evidence="2">
    <location>
        <begin position="121"/>
        <end position="139"/>
    </location>
</feature>
<feature type="compositionally biased region" description="Polar residues" evidence="2">
    <location>
        <begin position="72"/>
        <end position="94"/>
    </location>
</feature>
<dbReference type="GeneID" id="30033074"/>
<gene>
    <name evidence="3" type="ORF">AWJ20_1289</name>
</gene>
<feature type="compositionally biased region" description="Low complexity" evidence="2">
    <location>
        <begin position="476"/>
        <end position="493"/>
    </location>
</feature>
<protein>
    <submittedName>
        <fullName evidence="3">Uncharacterized protein</fullName>
    </submittedName>
</protein>
<evidence type="ECO:0000313" key="4">
    <source>
        <dbReference type="Proteomes" id="UP000189580"/>
    </source>
</evidence>
<name>A0A167DKF6_9ASCO</name>
<feature type="compositionally biased region" description="Polar residues" evidence="2">
    <location>
        <begin position="571"/>
        <end position="598"/>
    </location>
</feature>
<feature type="compositionally biased region" description="Low complexity" evidence="2">
    <location>
        <begin position="215"/>
        <end position="230"/>
    </location>
</feature>
<dbReference type="Proteomes" id="UP000189580">
    <property type="component" value="Chromosome a"/>
</dbReference>
<evidence type="ECO:0000256" key="1">
    <source>
        <dbReference type="SAM" id="Coils"/>
    </source>
</evidence>
<feature type="compositionally biased region" description="Low complexity" evidence="2">
    <location>
        <begin position="380"/>
        <end position="392"/>
    </location>
</feature>
<accession>A0A167DKF6</accession>
<proteinExistence type="predicted"/>